<evidence type="ECO:0000256" key="1">
    <source>
        <dbReference type="SAM" id="MobiDB-lite"/>
    </source>
</evidence>
<evidence type="ECO:0000313" key="3">
    <source>
        <dbReference type="Proteomes" id="UP000035214"/>
    </source>
</evidence>
<feature type="compositionally biased region" description="Polar residues" evidence="1">
    <location>
        <begin position="26"/>
        <end position="36"/>
    </location>
</feature>
<sequence length="42" mass="4593">MKEKHFSNSGEVFSLCLGHGNENKVNDITSNKSTNVVKGEGR</sequence>
<evidence type="ECO:0000313" key="2">
    <source>
        <dbReference type="EMBL" id="KLA33407.1"/>
    </source>
</evidence>
<accession>A0A0G8FCA1</accession>
<feature type="region of interest" description="Disordered" evidence="1">
    <location>
        <begin position="20"/>
        <end position="42"/>
    </location>
</feature>
<proteinExistence type="predicted"/>
<gene>
    <name evidence="2" type="ORF">B4077_0387</name>
</gene>
<dbReference type="Proteomes" id="UP000035214">
    <property type="component" value="Unassembled WGS sequence"/>
</dbReference>
<name>A0A0G8FCA1_BACCE</name>
<organism evidence="2 3">
    <name type="scientific">Bacillus cereus</name>
    <dbReference type="NCBI Taxonomy" id="1396"/>
    <lineage>
        <taxon>Bacteria</taxon>
        <taxon>Bacillati</taxon>
        <taxon>Bacillota</taxon>
        <taxon>Bacilli</taxon>
        <taxon>Bacillales</taxon>
        <taxon>Bacillaceae</taxon>
        <taxon>Bacillus</taxon>
        <taxon>Bacillus cereus group</taxon>
    </lineage>
</organism>
<reference evidence="2 3" key="1">
    <citation type="submission" date="2015-04" db="EMBL/GenBank/DDBJ databases">
        <title>Draft Genome Sequences of Eight Spore-Forming Food Isolates of Bacillus cereus Genome sequencing.</title>
        <authorList>
            <person name="Krawcyk A.O."/>
            <person name="de Jong A."/>
            <person name="Eijlander R.T."/>
            <person name="Berendsen E.M."/>
            <person name="Holsappel S."/>
            <person name="Wells-Bennik M."/>
            <person name="Kuipers O.P."/>
        </authorList>
    </citation>
    <scope>NUCLEOTIDE SEQUENCE [LARGE SCALE GENOMIC DNA]</scope>
    <source>
        <strain evidence="2 3">B4077</strain>
    </source>
</reference>
<dbReference type="PATRIC" id="fig|1396.428.peg.4804"/>
<dbReference type="EMBL" id="LCYI01000004">
    <property type="protein sequence ID" value="KLA33407.1"/>
    <property type="molecule type" value="Genomic_DNA"/>
</dbReference>
<dbReference type="AlphaFoldDB" id="A0A0G8FCA1"/>
<comment type="caution">
    <text evidence="2">The sequence shown here is derived from an EMBL/GenBank/DDBJ whole genome shotgun (WGS) entry which is preliminary data.</text>
</comment>
<protein>
    <submittedName>
        <fullName evidence="2">Uncharacterized protein</fullName>
    </submittedName>
</protein>